<evidence type="ECO:0000313" key="11">
    <source>
        <dbReference type="EMBL" id="CAD7452841.1"/>
    </source>
</evidence>
<evidence type="ECO:0000256" key="3">
    <source>
        <dbReference type="ARBA" id="ARBA00022679"/>
    </source>
</evidence>
<dbReference type="PROSITE" id="PS00916">
    <property type="entry name" value="PI3_4_KINASE_2"/>
    <property type="match status" value="1"/>
</dbReference>
<dbReference type="PANTHER" id="PTHR10048:SF7">
    <property type="entry name" value="PHOSPHATIDYLINOSITOL 3-KINASE CATALYTIC SUBUNIT TYPE 3"/>
    <property type="match status" value="1"/>
</dbReference>
<dbReference type="SMART" id="SM00145">
    <property type="entry name" value="PI3Ka"/>
    <property type="match status" value="1"/>
</dbReference>
<keyword evidence="4 8" id="KW-0547">Nucleotide-binding</keyword>
<dbReference type="InterPro" id="IPR015433">
    <property type="entry name" value="PI3/4_kinase"/>
</dbReference>
<feature type="domain" description="PIK helical" evidence="10">
    <location>
        <begin position="35"/>
        <end position="312"/>
    </location>
</feature>
<dbReference type="SUPFAM" id="SSF56112">
    <property type="entry name" value="Protein kinase-like (PK-like)"/>
    <property type="match status" value="1"/>
</dbReference>
<dbReference type="GO" id="GO:0016303">
    <property type="term" value="F:1-phosphatidylinositol-3-kinase activity"/>
    <property type="evidence" value="ECO:0007669"/>
    <property type="project" value="UniProtKB-UniRule"/>
</dbReference>
<dbReference type="PIRSF" id="PIRSF000587">
    <property type="entry name" value="PI3K_Vps34"/>
    <property type="match status" value="1"/>
</dbReference>
<dbReference type="FunFam" id="3.30.1010.10:FF:000002">
    <property type="entry name" value="Phosphatidylinositol 3-kinase catalytic subunit type 3"/>
    <property type="match status" value="1"/>
</dbReference>
<dbReference type="InterPro" id="IPR001263">
    <property type="entry name" value="PI3K_accessory_dom"/>
</dbReference>
<keyword evidence="5 8" id="KW-0418">Kinase</keyword>
<dbReference type="Pfam" id="PF00454">
    <property type="entry name" value="PI3_PI4_kinase"/>
    <property type="match status" value="1"/>
</dbReference>
<evidence type="ECO:0000256" key="6">
    <source>
        <dbReference type="ARBA" id="ARBA00022840"/>
    </source>
</evidence>
<dbReference type="GO" id="GO:0000045">
    <property type="term" value="P:autophagosome assembly"/>
    <property type="evidence" value="ECO:0007669"/>
    <property type="project" value="TreeGrafter"/>
</dbReference>
<evidence type="ECO:0000256" key="2">
    <source>
        <dbReference type="ARBA" id="ARBA00019787"/>
    </source>
</evidence>
<organism evidence="11">
    <name type="scientific">Timema tahoe</name>
    <dbReference type="NCBI Taxonomy" id="61484"/>
    <lineage>
        <taxon>Eukaryota</taxon>
        <taxon>Metazoa</taxon>
        <taxon>Ecdysozoa</taxon>
        <taxon>Arthropoda</taxon>
        <taxon>Hexapoda</taxon>
        <taxon>Insecta</taxon>
        <taxon>Pterygota</taxon>
        <taxon>Neoptera</taxon>
        <taxon>Polyneoptera</taxon>
        <taxon>Phasmatodea</taxon>
        <taxon>Timematodea</taxon>
        <taxon>Timematoidea</taxon>
        <taxon>Timematidae</taxon>
        <taxon>Timema</taxon>
    </lineage>
</organism>
<comment type="similarity">
    <text evidence="8">Belongs to the PI3/PI4-kinase family.</text>
</comment>
<dbReference type="GO" id="GO:0000407">
    <property type="term" value="C:phagophore assembly site"/>
    <property type="evidence" value="ECO:0007669"/>
    <property type="project" value="TreeGrafter"/>
</dbReference>
<dbReference type="EMBL" id="OE000194">
    <property type="protein sequence ID" value="CAD7452841.1"/>
    <property type="molecule type" value="Genomic_DNA"/>
</dbReference>
<protein>
    <recommendedName>
        <fullName evidence="2 8">Phosphatidylinositol 3-kinase catalytic subunit type 3</fullName>
        <ecNumber evidence="1 8">2.7.1.137</ecNumber>
    </recommendedName>
</protein>
<dbReference type="GO" id="GO:0005524">
    <property type="term" value="F:ATP binding"/>
    <property type="evidence" value="ECO:0007669"/>
    <property type="project" value="UniProtKB-UniRule"/>
</dbReference>
<evidence type="ECO:0000256" key="7">
    <source>
        <dbReference type="ARBA" id="ARBA00023985"/>
    </source>
</evidence>
<name>A0A7R9I9P2_9NEOP</name>
<dbReference type="FunFam" id="1.10.1070.11:FF:000002">
    <property type="entry name" value="Phosphatidylinositol 3-kinase catalytic subunit type 3"/>
    <property type="match status" value="1"/>
</dbReference>
<evidence type="ECO:0000259" key="9">
    <source>
        <dbReference type="PROSITE" id="PS50290"/>
    </source>
</evidence>
<dbReference type="GO" id="GO:0034272">
    <property type="term" value="C:phosphatidylinositol 3-kinase complex, class III, type II"/>
    <property type="evidence" value="ECO:0007669"/>
    <property type="project" value="TreeGrafter"/>
</dbReference>
<dbReference type="Gene3D" id="1.10.1070.11">
    <property type="entry name" value="Phosphatidylinositol 3-/4-kinase, catalytic domain"/>
    <property type="match status" value="1"/>
</dbReference>
<dbReference type="GO" id="GO:0005777">
    <property type="term" value="C:peroxisome"/>
    <property type="evidence" value="ECO:0007669"/>
    <property type="project" value="TreeGrafter"/>
</dbReference>
<dbReference type="InterPro" id="IPR042236">
    <property type="entry name" value="PI3K_accessory_sf"/>
</dbReference>
<evidence type="ECO:0000259" key="10">
    <source>
        <dbReference type="PROSITE" id="PS51545"/>
    </source>
</evidence>
<dbReference type="PROSITE" id="PS00915">
    <property type="entry name" value="PI3_4_KINASE_1"/>
    <property type="match status" value="1"/>
</dbReference>
<sequence length="674" mass="77053">MVALCYKLLTLCGCQENLVESKHHKLARSLRSGVSDKDLKPNAMMRDVLNTLVAYPPTTQLTTEEQDLVWKFRFYLSNQKKLLATVCDYECWQALTKFLKCVNWRLSGEARQALDLLQQWAPMDVEDALELLSSNFTHPAVRRYAVTRLKQAPDEDLLLYLVQLVQALKYENFDEIHEGYNRLFPGRETPVPPLAVEETQIERTMGKEREGREATVDPAAIKKSTSFQQGSRGENIPLARSSSLVESLTTAMTPLDNTSTASHMDLATFLIQRACQNSTLANYFYWYLLIECEDQEPAVKQDSKVRDMYLTTLLKGDTEWQRRRAFLTRQQTFIDKLVKLVKKVARESGNRKKKTERLQALLADPEAFKMNFASFEPMPFPLDPDVHIKGIIPDKATLFKSAMMPSRLSFLTTEGTEYVAIFKHGDDLRQDQLILQMITLMDKLLRRENLDLKLTPYRVLATSTKHGFLQFIESLPVAEVLATEGSIQNFFRKHHPSETGPYGIASEVMDTYVRSCAGYCVITYLLGVGDRHLDNLLLTTSGKLFHIDFGYILGRDPKPLPPPMKLSKEMVEAMGGVTSEHYQEFRKQCYTAFLHLRRHANLMLNLFSLMVDASVPDIALEPDKAVKKVQDKLRLDLGDEEAVHFMQNLLDLSVTAVMAALVEQLHKFAQYWRK</sequence>
<feature type="domain" description="PI3K/PI4K catalytic" evidence="9">
    <location>
        <begin position="392"/>
        <end position="658"/>
    </location>
</feature>
<dbReference type="InterPro" id="IPR036940">
    <property type="entry name" value="PI3/4_kinase_cat_sf"/>
</dbReference>
<dbReference type="PROSITE" id="PS50290">
    <property type="entry name" value="PI3_4_KINASE_3"/>
    <property type="match status" value="1"/>
</dbReference>
<dbReference type="PROSITE" id="PS51545">
    <property type="entry name" value="PIK_HELICAL"/>
    <property type="match status" value="1"/>
</dbReference>
<dbReference type="PANTHER" id="PTHR10048">
    <property type="entry name" value="PHOSPHATIDYLINOSITOL KINASE"/>
    <property type="match status" value="1"/>
</dbReference>
<dbReference type="CDD" id="cd00896">
    <property type="entry name" value="PI3Kc_III"/>
    <property type="match status" value="1"/>
</dbReference>
<dbReference type="AlphaFoldDB" id="A0A7R9I9P2"/>
<evidence type="ECO:0000256" key="1">
    <source>
        <dbReference type="ARBA" id="ARBA00012073"/>
    </source>
</evidence>
<keyword evidence="3 8" id="KW-0808">Transferase</keyword>
<gene>
    <name evidence="11" type="ORF">TTEB3V08_LOCUS1005</name>
</gene>
<dbReference type="Pfam" id="PF00613">
    <property type="entry name" value="PI3Ka"/>
    <property type="match status" value="1"/>
</dbReference>
<evidence type="ECO:0000256" key="4">
    <source>
        <dbReference type="ARBA" id="ARBA00022741"/>
    </source>
</evidence>
<dbReference type="GO" id="GO:0034271">
    <property type="term" value="C:phosphatidylinositol 3-kinase complex, class III, type I"/>
    <property type="evidence" value="ECO:0007669"/>
    <property type="project" value="TreeGrafter"/>
</dbReference>
<proteinExistence type="inferred from homology"/>
<comment type="catalytic activity">
    <reaction evidence="7">
        <text>a 1,2-diacyl-sn-glycero-3-phospho-(1D-myo-inositol) + ATP = a 1,2-diacyl-sn-glycero-3-phospho-(1D-myo-inositol-3-phosphate) + ADP + H(+)</text>
        <dbReference type="Rhea" id="RHEA:12709"/>
        <dbReference type="ChEBI" id="CHEBI:15378"/>
        <dbReference type="ChEBI" id="CHEBI:30616"/>
        <dbReference type="ChEBI" id="CHEBI:57880"/>
        <dbReference type="ChEBI" id="CHEBI:58088"/>
        <dbReference type="ChEBI" id="CHEBI:456216"/>
        <dbReference type="EC" id="2.7.1.137"/>
    </reaction>
    <physiologicalReaction direction="left-to-right" evidence="7">
        <dbReference type="Rhea" id="RHEA:12710"/>
    </physiologicalReaction>
</comment>
<dbReference type="Gene3D" id="3.30.1010.10">
    <property type="entry name" value="Phosphatidylinositol 3-kinase Catalytic Subunit, Chain A, domain 4"/>
    <property type="match status" value="1"/>
</dbReference>
<reference evidence="11" key="1">
    <citation type="submission" date="2020-11" db="EMBL/GenBank/DDBJ databases">
        <authorList>
            <person name="Tran Van P."/>
        </authorList>
    </citation>
    <scope>NUCLEOTIDE SEQUENCE</scope>
</reference>
<dbReference type="InterPro" id="IPR011009">
    <property type="entry name" value="Kinase-like_dom_sf"/>
</dbReference>
<dbReference type="Gene3D" id="1.25.40.70">
    <property type="entry name" value="Phosphatidylinositol 3-kinase, accessory domain (PIK)"/>
    <property type="match status" value="1"/>
</dbReference>
<dbReference type="EC" id="2.7.1.137" evidence="1 8"/>
<dbReference type="GO" id="GO:0005768">
    <property type="term" value="C:endosome"/>
    <property type="evidence" value="ECO:0007669"/>
    <property type="project" value="TreeGrafter"/>
</dbReference>
<evidence type="ECO:0000256" key="8">
    <source>
        <dbReference type="PIRNR" id="PIRNR000587"/>
    </source>
</evidence>
<keyword evidence="6 8" id="KW-0067">ATP-binding</keyword>
<dbReference type="CDD" id="cd00870">
    <property type="entry name" value="PI3Ka_III"/>
    <property type="match status" value="1"/>
</dbReference>
<dbReference type="GO" id="GO:0048015">
    <property type="term" value="P:phosphatidylinositol-mediated signaling"/>
    <property type="evidence" value="ECO:0007669"/>
    <property type="project" value="TreeGrafter"/>
</dbReference>
<evidence type="ECO:0000256" key="5">
    <source>
        <dbReference type="ARBA" id="ARBA00022777"/>
    </source>
</evidence>
<dbReference type="SMART" id="SM00146">
    <property type="entry name" value="PI3Kc"/>
    <property type="match status" value="1"/>
</dbReference>
<dbReference type="InterPro" id="IPR008290">
    <property type="entry name" value="PI3K_Vps34"/>
</dbReference>
<dbReference type="SUPFAM" id="SSF48371">
    <property type="entry name" value="ARM repeat"/>
    <property type="match status" value="1"/>
</dbReference>
<dbReference type="InterPro" id="IPR018936">
    <property type="entry name" value="PI3/4_kinase_CS"/>
</dbReference>
<dbReference type="GO" id="GO:0006897">
    <property type="term" value="P:endocytosis"/>
    <property type="evidence" value="ECO:0007669"/>
    <property type="project" value="TreeGrafter"/>
</dbReference>
<dbReference type="InterPro" id="IPR016024">
    <property type="entry name" value="ARM-type_fold"/>
</dbReference>
<accession>A0A7R9I9P2</accession>
<dbReference type="InterPro" id="IPR057756">
    <property type="entry name" value="PI3-kinase_type3/VPS34_cat"/>
</dbReference>
<dbReference type="InterPro" id="IPR000403">
    <property type="entry name" value="PI3/4_kinase_cat_dom"/>
</dbReference>